<organism evidence="4 5">
    <name type="scientific">Anaeromyxobacter oryzae</name>
    <dbReference type="NCBI Taxonomy" id="2918170"/>
    <lineage>
        <taxon>Bacteria</taxon>
        <taxon>Pseudomonadati</taxon>
        <taxon>Myxococcota</taxon>
        <taxon>Myxococcia</taxon>
        <taxon>Myxococcales</taxon>
        <taxon>Cystobacterineae</taxon>
        <taxon>Anaeromyxobacteraceae</taxon>
        <taxon>Anaeromyxobacter</taxon>
    </lineage>
</organism>
<accession>A0ABM7X0G3</accession>
<dbReference type="Gene3D" id="2.60.40.1180">
    <property type="entry name" value="Golgi alpha-mannosidase II"/>
    <property type="match status" value="1"/>
</dbReference>
<dbReference type="Pfam" id="PF22058">
    <property type="entry name" value="X25_BaPul_like"/>
    <property type="match status" value="2"/>
</dbReference>
<dbReference type="Pfam" id="PF17967">
    <property type="entry name" value="Pullulanase_N2"/>
    <property type="match status" value="1"/>
</dbReference>
<dbReference type="InterPro" id="IPR040671">
    <property type="entry name" value="Pullulanase_N2"/>
</dbReference>
<dbReference type="InterPro" id="IPR017853">
    <property type="entry name" value="GH"/>
</dbReference>
<feature type="signal peptide" evidence="2">
    <location>
        <begin position="1"/>
        <end position="32"/>
    </location>
</feature>
<keyword evidence="5" id="KW-1185">Reference proteome</keyword>
<dbReference type="SMART" id="SM00642">
    <property type="entry name" value="Aamy"/>
    <property type="match status" value="1"/>
</dbReference>
<dbReference type="CDD" id="cd12962">
    <property type="entry name" value="X25_BaPul_like"/>
    <property type="match status" value="2"/>
</dbReference>
<dbReference type="Gene3D" id="2.60.40.1130">
    <property type="entry name" value="Rab geranylgeranyltransferase alpha-subunit, insert domain"/>
    <property type="match status" value="1"/>
</dbReference>
<dbReference type="InterPro" id="IPR006047">
    <property type="entry name" value="GH13_cat_dom"/>
</dbReference>
<dbReference type="InterPro" id="IPR024561">
    <property type="entry name" value="Pullul_strch_C"/>
</dbReference>
<dbReference type="InterPro" id="IPR013780">
    <property type="entry name" value="Glyco_hydro_b"/>
</dbReference>
<dbReference type="CDD" id="cd11341">
    <property type="entry name" value="AmyAc_Pullulanase_LD-like"/>
    <property type="match status" value="1"/>
</dbReference>
<dbReference type="Pfam" id="PF11852">
    <property type="entry name" value="Pullul_strch_C"/>
    <property type="match status" value="1"/>
</dbReference>
<dbReference type="NCBIfam" id="TIGR02103">
    <property type="entry name" value="pullul_strch"/>
    <property type="match status" value="1"/>
</dbReference>
<keyword evidence="2" id="KW-0732">Signal</keyword>
<evidence type="ECO:0000256" key="2">
    <source>
        <dbReference type="SAM" id="SignalP"/>
    </source>
</evidence>
<evidence type="ECO:0000313" key="4">
    <source>
        <dbReference type="EMBL" id="BDG05271.1"/>
    </source>
</evidence>
<feature type="domain" description="Glycosyl hydrolase family 13 catalytic" evidence="3">
    <location>
        <begin position="498"/>
        <end position="948"/>
    </location>
</feature>
<gene>
    <name evidence="4" type="ORF">AMOR_42670</name>
</gene>
<dbReference type="SUPFAM" id="SSF81296">
    <property type="entry name" value="E set domains"/>
    <property type="match status" value="2"/>
</dbReference>
<dbReference type="CDD" id="cd02860">
    <property type="entry name" value="E_set_Pullulanase"/>
    <property type="match status" value="1"/>
</dbReference>
<dbReference type="InterPro" id="IPR054409">
    <property type="entry name" value="X25_BaPul-like"/>
</dbReference>
<evidence type="ECO:0000313" key="5">
    <source>
        <dbReference type="Proteomes" id="UP001162891"/>
    </source>
</evidence>
<evidence type="ECO:0000256" key="1">
    <source>
        <dbReference type="ARBA" id="ARBA00008061"/>
    </source>
</evidence>
<dbReference type="EMBL" id="AP025591">
    <property type="protein sequence ID" value="BDG05271.1"/>
    <property type="molecule type" value="Genomic_DNA"/>
</dbReference>
<reference evidence="5" key="1">
    <citation type="journal article" date="2022" name="Int. J. Syst. Evol. Microbiol.">
        <title>Anaeromyxobacter oryzae sp. nov., Anaeromyxobacter diazotrophicus sp. nov. and Anaeromyxobacter paludicola sp. nov., isolated from paddy soils.</title>
        <authorList>
            <person name="Itoh H."/>
            <person name="Xu Z."/>
            <person name="Mise K."/>
            <person name="Masuda Y."/>
            <person name="Ushijima N."/>
            <person name="Hayakawa C."/>
            <person name="Shiratori Y."/>
            <person name="Senoo K."/>
        </authorList>
    </citation>
    <scope>NUCLEOTIDE SEQUENCE [LARGE SCALE GENOMIC DNA]</scope>
    <source>
        <strain evidence="5">Red232</strain>
    </source>
</reference>
<dbReference type="SUPFAM" id="SSF51011">
    <property type="entry name" value="Glycosyl hydrolase domain"/>
    <property type="match status" value="1"/>
</dbReference>
<dbReference type="PANTHER" id="PTHR43002">
    <property type="entry name" value="GLYCOGEN DEBRANCHING ENZYME"/>
    <property type="match status" value="1"/>
</dbReference>
<dbReference type="SUPFAM" id="SSF51445">
    <property type="entry name" value="(Trans)glycosidases"/>
    <property type="match status" value="1"/>
</dbReference>
<dbReference type="Gene3D" id="2.60.40.10">
    <property type="entry name" value="Immunoglobulins"/>
    <property type="match status" value="3"/>
</dbReference>
<proteinExistence type="inferred from homology"/>
<dbReference type="Pfam" id="PF02922">
    <property type="entry name" value="CBM_48"/>
    <property type="match status" value="1"/>
</dbReference>
<protein>
    <submittedName>
        <fullName evidence="4">Alpha-1,6-glucosidase</fullName>
    </submittedName>
</protein>
<dbReference type="InterPro" id="IPR004193">
    <property type="entry name" value="Glyco_hydro_13_N"/>
</dbReference>
<dbReference type="InterPro" id="IPR013783">
    <property type="entry name" value="Ig-like_fold"/>
</dbReference>
<dbReference type="InterPro" id="IPR011839">
    <property type="entry name" value="Pullul_strch"/>
</dbReference>
<sequence>MIEPLRPNLRIRRAVPLAAAALVALAASSARAQPASVNVPGNYQHTQTAGGQTCGDWDPACPLTFLANVAGNVWKATFTIPAGSYEYKAALDGSWNVNYGANATQNGANIPFTLAADTAVRFYYSDDTHWVTSSANSTIATVPGDYQSELGCPGDWQPDCLLSWLQDPDGDGTYTFSTTALPAGSYQAKVAIDESWTLNYGAGGVQNGDNIAFSVPANGVEVLFGWNASSHVLTITVGGIRGNLGLARAHWVAPDLIAWDLVPSSGDVTTLHADPAAGLTLAQDGVHGGESFPLTWDPDGLPPEVKARFPHLAAYQAYRLPAEAVARAPELLKDQLAIASVRSGFVQDATSLQLPGVLDALFANDARLGVTFDSSGRPTLRVWAPTARRVGVRLFADSSASTTGTLVPMTVDPATGNWSLTGERSWYGKYYLYEVEVYARTVNQVVTNLVTDPYSVSLATNSTRSQIVSLADPAFAPDGWRNLEKPPLAAPTDIVLYELHVRDFSATDPTVAAPLRGTYLAFAADGTNGTEHLAQLARAGVTHVHLLPAFDFATVNEDRSTWQQPAGDLASFGPASQEQQARTTAVAGQDGFNWGYDPLHYTVPEGSYALHPDGAARTREFRTMVQALNRRGLRVVMDVVYNHTNASGQADRSVLDRIVPGYYHRLSLDGAVETSTCCQNTASEHAMMEKLMVDSVVTWARDYKVDGFRFDLMGHHMKRNMLKVRAALDALTPEKDGVDGKRVYVYGEGWNFGEVANDARGTNATQLNMAGTGIGTFTDRLRDAVRGGSPFSARREQGFGSGLYLTPNEVSAAGPGERDHLLADADMIRVGMAANLAGIELVDRNGASVTGSQLDYNGQPAGYAKRPDDTITYISAHDNETWFDALNVKLPVPATLAERERAHAVGLGVVALSQGVPFFHAGDELMRSKSCDKNSYDSGDWWNRIDWTGAESTWGSGLPPAGSNQADWPVLEPLLADPSLKPTAVELGRAERHLEEFLRIRRSSALFRLRSADQILAWTTYPLAGPAQPPGVVMMRVAAPQALAGGWAQATVVVNASPDDQTLAPEGFAGQRFELHPLQQASFDPVVRSASYDCVTGTFTVPARTVAVFMARLAASNPAQGCGRR</sequence>
<dbReference type="Proteomes" id="UP001162891">
    <property type="component" value="Chromosome"/>
</dbReference>
<comment type="similarity">
    <text evidence="1">Belongs to the glycosyl hydrolase 13 family.</text>
</comment>
<feature type="chain" id="PRO_5046686405" evidence="2">
    <location>
        <begin position="33"/>
        <end position="1125"/>
    </location>
</feature>
<evidence type="ECO:0000259" key="3">
    <source>
        <dbReference type="SMART" id="SM00642"/>
    </source>
</evidence>
<dbReference type="Gene3D" id="3.20.20.80">
    <property type="entry name" value="Glycosidases"/>
    <property type="match status" value="1"/>
</dbReference>
<dbReference type="RefSeq" id="WP_248353905.1">
    <property type="nucleotide sequence ID" value="NZ_AP025591.1"/>
</dbReference>
<dbReference type="InterPro" id="IPR014756">
    <property type="entry name" value="Ig_E-set"/>
</dbReference>
<name>A0ABM7X0G3_9BACT</name>